<reference evidence="1 2" key="1">
    <citation type="submission" date="2016-10" db="EMBL/GenBank/DDBJ databases">
        <authorList>
            <person name="de Groot N.N."/>
        </authorList>
    </citation>
    <scope>NUCLEOTIDE SEQUENCE [LARGE SCALE GENOMIC DNA]</scope>
    <source>
        <strain>GEY</strain>
        <strain evidence="2">DSM 9560</strain>
    </source>
</reference>
<sequence length="82" mass="9893">MKKLHLLFVKALLLLFLSLVFGTHHSTAQVIIIQPRMPQVIVVPPRVIITTPRGFRNPRHFWGGRKFQRKLYRHRGWGWRRW</sequence>
<evidence type="ECO:0000313" key="2">
    <source>
        <dbReference type="Proteomes" id="UP000199513"/>
    </source>
</evidence>
<accession>A0A1I2HGH5</accession>
<dbReference type="STRING" id="1003.SAMN04488541_102412"/>
<gene>
    <name evidence="1" type="ORF">SAMN04488541_102412</name>
</gene>
<dbReference type="AlphaFoldDB" id="A0A1I2HGH5"/>
<proteinExistence type="predicted"/>
<protein>
    <submittedName>
        <fullName evidence="1">Uncharacterized protein</fullName>
    </submittedName>
</protein>
<dbReference type="EMBL" id="FONY01000024">
    <property type="protein sequence ID" value="SFF29244.1"/>
    <property type="molecule type" value="Genomic_DNA"/>
</dbReference>
<evidence type="ECO:0000313" key="1">
    <source>
        <dbReference type="EMBL" id="SFF29244.1"/>
    </source>
</evidence>
<organism evidence="1 2">
    <name type="scientific">Thermoflexibacter ruber</name>
    <dbReference type="NCBI Taxonomy" id="1003"/>
    <lineage>
        <taxon>Bacteria</taxon>
        <taxon>Pseudomonadati</taxon>
        <taxon>Bacteroidota</taxon>
        <taxon>Cytophagia</taxon>
        <taxon>Cytophagales</taxon>
        <taxon>Thermoflexibacteraceae</taxon>
        <taxon>Thermoflexibacter</taxon>
    </lineage>
</organism>
<keyword evidence="2" id="KW-1185">Reference proteome</keyword>
<dbReference type="Proteomes" id="UP000199513">
    <property type="component" value="Unassembled WGS sequence"/>
</dbReference>
<name>A0A1I2HGH5_9BACT</name>